<dbReference type="InterPro" id="IPR016166">
    <property type="entry name" value="FAD-bd_PCMH"/>
</dbReference>
<keyword evidence="4" id="KW-0560">Oxidoreductase</keyword>
<proteinExistence type="inferred from homology"/>
<evidence type="ECO:0000259" key="5">
    <source>
        <dbReference type="PROSITE" id="PS51387"/>
    </source>
</evidence>
<comment type="similarity">
    <text evidence="1">Belongs to the oxygen-dependent FAD-linked oxidoreductase family.</text>
</comment>
<dbReference type="PANTHER" id="PTHR42973:SF8">
    <property type="entry name" value="FAD-BINDING PCMH-TYPE DOMAIN-CONTAINING PROTEIN"/>
    <property type="match status" value="1"/>
</dbReference>
<protein>
    <recommendedName>
        <fullName evidence="5">FAD-binding PCMH-type domain-containing protein</fullName>
    </recommendedName>
</protein>
<dbReference type="InterPro" id="IPR016169">
    <property type="entry name" value="FAD-bd_PCMH_sub2"/>
</dbReference>
<organism evidence="6 7">
    <name type="scientific">Heterodermia speciosa</name>
    <dbReference type="NCBI Taxonomy" id="116794"/>
    <lineage>
        <taxon>Eukaryota</taxon>
        <taxon>Fungi</taxon>
        <taxon>Dikarya</taxon>
        <taxon>Ascomycota</taxon>
        <taxon>Pezizomycotina</taxon>
        <taxon>Lecanoromycetes</taxon>
        <taxon>OSLEUM clade</taxon>
        <taxon>Lecanoromycetidae</taxon>
        <taxon>Caliciales</taxon>
        <taxon>Physciaceae</taxon>
        <taxon>Heterodermia</taxon>
    </lineage>
</organism>
<dbReference type="EMBL" id="CAJPDS010000006">
    <property type="protein sequence ID" value="CAF9907815.1"/>
    <property type="molecule type" value="Genomic_DNA"/>
</dbReference>
<evidence type="ECO:0000256" key="4">
    <source>
        <dbReference type="ARBA" id="ARBA00023002"/>
    </source>
</evidence>
<dbReference type="InterPro" id="IPR012951">
    <property type="entry name" value="BBE"/>
</dbReference>
<comment type="caution">
    <text evidence="6">The sequence shown here is derived from an EMBL/GenBank/DDBJ whole genome shotgun (WGS) entry which is preliminary data.</text>
</comment>
<sequence>MSKTEVQQELRRQLSNDSEIYFPFNSEFANYTERWSEAVAPDIAVVVVPATAQDVATTVKFANAVGIPFYVVNRGHGTTISQLNLKHGIEISMRSLANIKIAKDGNSALLGGGVFGDEVIKTLDAKGKVTVTGTCTCVGVLGPALGGGFGRYMGFYGLATDQIISLDVVLADGSLAKVSATSNPDLYWGMRGAGHNFGVVTQVHYKIHDRPTADWYYTIMFFTADKLEEFFDLLNALGNNGKQPKEVVVYALFTMNPQISTAEPVILFSAQYAGTAAAAQPYFAPFMKLGPVLAINDTVPYPDLAEANGNGVNSPVCQPGGSGSLNPVGLKEYNVTTSRAVYNLFKEMVTRHPGLNGSIVQLENYPVQKMKTIDAASTAYPHRSDNVLVFVSLHSYTSVLTEFPYSSLTPIYAPSDILDLIAAKYADQARALFDAGEPHRPLTAYVNYANGKETVEQVYGYEAWRQQKLRALKKKYDPENRFRFYNPIVR</sequence>
<dbReference type="PANTHER" id="PTHR42973">
    <property type="entry name" value="BINDING OXIDOREDUCTASE, PUTATIVE (AFU_ORTHOLOGUE AFUA_1G17690)-RELATED"/>
    <property type="match status" value="1"/>
</dbReference>
<dbReference type="InterPro" id="IPR006094">
    <property type="entry name" value="Oxid_FAD_bind_N"/>
</dbReference>
<evidence type="ECO:0000256" key="1">
    <source>
        <dbReference type="ARBA" id="ARBA00005466"/>
    </source>
</evidence>
<dbReference type="InterPro" id="IPR050416">
    <property type="entry name" value="FAD-linked_Oxidoreductase"/>
</dbReference>
<keyword evidence="3" id="KW-0274">FAD</keyword>
<dbReference type="PROSITE" id="PS51387">
    <property type="entry name" value="FAD_PCMH"/>
    <property type="match status" value="1"/>
</dbReference>
<dbReference type="Gene3D" id="3.30.465.10">
    <property type="match status" value="1"/>
</dbReference>
<dbReference type="InterPro" id="IPR036318">
    <property type="entry name" value="FAD-bd_PCMH-like_sf"/>
</dbReference>
<dbReference type="Gene3D" id="3.40.462.20">
    <property type="match status" value="1"/>
</dbReference>
<evidence type="ECO:0000313" key="7">
    <source>
        <dbReference type="Proteomes" id="UP000664521"/>
    </source>
</evidence>
<dbReference type="InterPro" id="IPR016167">
    <property type="entry name" value="FAD-bd_PCMH_sub1"/>
</dbReference>
<dbReference type="SUPFAM" id="SSF56176">
    <property type="entry name" value="FAD-binding/transporter-associated domain-like"/>
    <property type="match status" value="1"/>
</dbReference>
<evidence type="ECO:0000313" key="6">
    <source>
        <dbReference type="EMBL" id="CAF9907815.1"/>
    </source>
</evidence>
<dbReference type="Gene3D" id="3.30.43.10">
    <property type="entry name" value="Uridine Diphospho-n-acetylenolpyruvylglucosamine Reductase, domain 2"/>
    <property type="match status" value="1"/>
</dbReference>
<evidence type="ECO:0000256" key="2">
    <source>
        <dbReference type="ARBA" id="ARBA00022630"/>
    </source>
</evidence>
<feature type="domain" description="FAD-binding PCMH-type" evidence="5">
    <location>
        <begin position="39"/>
        <end position="210"/>
    </location>
</feature>
<keyword evidence="7" id="KW-1185">Reference proteome</keyword>
<dbReference type="Pfam" id="PF01565">
    <property type="entry name" value="FAD_binding_4"/>
    <property type="match status" value="1"/>
</dbReference>
<keyword evidence="2" id="KW-0285">Flavoprotein</keyword>
<dbReference type="GO" id="GO:0016491">
    <property type="term" value="F:oxidoreductase activity"/>
    <property type="evidence" value="ECO:0007669"/>
    <property type="project" value="UniProtKB-KW"/>
</dbReference>
<gene>
    <name evidence="6" type="ORF">HETSPECPRED_007911</name>
</gene>
<dbReference type="GO" id="GO:0071949">
    <property type="term" value="F:FAD binding"/>
    <property type="evidence" value="ECO:0007669"/>
    <property type="project" value="InterPro"/>
</dbReference>
<dbReference type="Proteomes" id="UP000664521">
    <property type="component" value="Unassembled WGS sequence"/>
</dbReference>
<dbReference type="AlphaFoldDB" id="A0A8H3ELM0"/>
<reference evidence="6" key="1">
    <citation type="submission" date="2021-03" db="EMBL/GenBank/DDBJ databases">
        <authorList>
            <person name="Tagirdzhanova G."/>
        </authorList>
    </citation>
    <scope>NUCLEOTIDE SEQUENCE</scope>
</reference>
<dbReference type="Pfam" id="PF08031">
    <property type="entry name" value="BBE"/>
    <property type="match status" value="1"/>
</dbReference>
<dbReference type="OrthoDB" id="9996127at2759"/>
<name>A0A8H3ELM0_9LECA</name>
<accession>A0A8H3ELM0</accession>
<evidence type="ECO:0000256" key="3">
    <source>
        <dbReference type="ARBA" id="ARBA00022827"/>
    </source>
</evidence>